<dbReference type="PROSITE" id="PS00455">
    <property type="entry name" value="AMP_BINDING"/>
    <property type="match status" value="1"/>
</dbReference>
<evidence type="ECO:0000313" key="6">
    <source>
        <dbReference type="Proteomes" id="UP000603545"/>
    </source>
</evidence>
<name>A0A8J6N664_9BACT</name>
<dbReference type="EMBL" id="JACNLL010000042">
    <property type="protein sequence ID" value="MBC8199222.1"/>
    <property type="molecule type" value="Genomic_DNA"/>
</dbReference>
<dbReference type="PANTHER" id="PTHR43201">
    <property type="entry name" value="ACYL-COA SYNTHETASE"/>
    <property type="match status" value="1"/>
</dbReference>
<accession>A0A8J6N664</accession>
<dbReference type="Gene3D" id="3.40.50.12780">
    <property type="entry name" value="N-terminal domain of ligase-like"/>
    <property type="match status" value="1"/>
</dbReference>
<dbReference type="InterPro" id="IPR000873">
    <property type="entry name" value="AMP-dep_synth/lig_dom"/>
</dbReference>
<evidence type="ECO:0000256" key="1">
    <source>
        <dbReference type="ARBA" id="ARBA00006432"/>
    </source>
</evidence>
<dbReference type="PANTHER" id="PTHR43201:SF5">
    <property type="entry name" value="MEDIUM-CHAIN ACYL-COA LIGASE ACSF2, MITOCHONDRIAL"/>
    <property type="match status" value="1"/>
</dbReference>
<sequence length="519" mass="58706">MLITEILEKNAADYGEEIALIEREPAKNTRRQIAWNEFNSQANSIANSLIAMGIKKEDKVIQLMMNSLEWLPVYFGILRSGAWAVPLNFRLSADDIMMCAETAQAKVFIFGEEFIDKINSIKAYLDKTVATYIFVGNDDKRPDYARQYKDVFLSGSIINPKIEIKPSDGAALYFTSGTTGRPKAVLLTHRNLEFACLVERDHHKQTHKDNFLCIPPLYHTGAKMHWFGNFIVGAKSVILKGVSPKWILETISEEKATIVWLLVPWAHDILVAIENKDINLSDYKLDQWRLMHIGAQPVPPSLIKKWKKVFPDHDYDTNYGLTEATGPGCVHLGMQNLHKVGAIGLPGFEWKCMIVDSNMKALPRGESGELLVKGPGVMKEYYKNPEATAETLIDGWLLTGDIARMDDDGFIWLVDRKKDVIISGGENIFPVEIENFLMDNDKIHDVGVIGVPDDRLGEVVAAVIKLKPAADMNEEDVFKFCEELPRYKRPKKIFFDDVPRSPTGKIEKPKMRKKFGCIF</sequence>
<evidence type="ECO:0000259" key="4">
    <source>
        <dbReference type="Pfam" id="PF13193"/>
    </source>
</evidence>
<dbReference type="Pfam" id="PF00501">
    <property type="entry name" value="AMP-binding"/>
    <property type="match status" value="1"/>
</dbReference>
<dbReference type="SUPFAM" id="SSF56801">
    <property type="entry name" value="Acetyl-CoA synthetase-like"/>
    <property type="match status" value="1"/>
</dbReference>
<dbReference type="GO" id="GO:0006631">
    <property type="term" value="P:fatty acid metabolic process"/>
    <property type="evidence" value="ECO:0007669"/>
    <property type="project" value="TreeGrafter"/>
</dbReference>
<protein>
    <submittedName>
        <fullName evidence="5">AMP-binding protein</fullName>
    </submittedName>
</protein>
<dbReference type="InterPro" id="IPR045851">
    <property type="entry name" value="AMP-bd_C_sf"/>
</dbReference>
<evidence type="ECO:0000259" key="3">
    <source>
        <dbReference type="Pfam" id="PF00501"/>
    </source>
</evidence>
<evidence type="ECO:0000313" key="5">
    <source>
        <dbReference type="EMBL" id="MBC8199222.1"/>
    </source>
</evidence>
<comment type="similarity">
    <text evidence="1">Belongs to the ATP-dependent AMP-binding enzyme family.</text>
</comment>
<evidence type="ECO:0000256" key="2">
    <source>
        <dbReference type="ARBA" id="ARBA00022598"/>
    </source>
</evidence>
<dbReference type="Gene3D" id="3.30.300.30">
    <property type="match status" value="1"/>
</dbReference>
<dbReference type="Proteomes" id="UP000603545">
    <property type="component" value="Unassembled WGS sequence"/>
</dbReference>
<proteinExistence type="inferred from homology"/>
<gene>
    <name evidence="5" type="ORF">H8E80_04140</name>
</gene>
<organism evidence="5 6">
    <name type="scientific">Candidatus Desulfaltia bathyphila</name>
    <dbReference type="NCBI Taxonomy" id="2841697"/>
    <lineage>
        <taxon>Bacteria</taxon>
        <taxon>Pseudomonadati</taxon>
        <taxon>Thermodesulfobacteriota</taxon>
        <taxon>Desulfobacteria</taxon>
        <taxon>Desulfobacterales</taxon>
        <taxon>Desulfobacterales incertae sedis</taxon>
        <taxon>Candidatus Desulfaltia</taxon>
    </lineage>
</organism>
<dbReference type="InterPro" id="IPR020845">
    <property type="entry name" value="AMP-binding_CS"/>
</dbReference>
<reference evidence="5 6" key="1">
    <citation type="submission" date="2020-08" db="EMBL/GenBank/DDBJ databases">
        <title>Bridging the membrane lipid divide: bacteria of the FCB group superphylum have the potential to synthesize archaeal ether lipids.</title>
        <authorList>
            <person name="Villanueva L."/>
            <person name="Von Meijenfeldt F.A.B."/>
            <person name="Westbye A.B."/>
            <person name="Yadav S."/>
            <person name="Hopmans E.C."/>
            <person name="Dutilh B.E."/>
            <person name="Sinninghe Damste J.S."/>
        </authorList>
    </citation>
    <scope>NUCLEOTIDE SEQUENCE [LARGE SCALE GENOMIC DNA]</scope>
    <source>
        <strain evidence="5">NIOZ-UU82</strain>
    </source>
</reference>
<dbReference type="AlphaFoldDB" id="A0A8J6N664"/>
<feature type="domain" description="AMP-dependent synthetase/ligase" evidence="3">
    <location>
        <begin position="7"/>
        <end position="382"/>
    </location>
</feature>
<dbReference type="Pfam" id="PF13193">
    <property type="entry name" value="AMP-binding_C"/>
    <property type="match status" value="1"/>
</dbReference>
<dbReference type="GO" id="GO:0031956">
    <property type="term" value="F:medium-chain fatty acid-CoA ligase activity"/>
    <property type="evidence" value="ECO:0007669"/>
    <property type="project" value="TreeGrafter"/>
</dbReference>
<dbReference type="InterPro" id="IPR025110">
    <property type="entry name" value="AMP-bd_C"/>
</dbReference>
<comment type="caution">
    <text evidence="5">The sequence shown here is derived from an EMBL/GenBank/DDBJ whole genome shotgun (WGS) entry which is preliminary data.</text>
</comment>
<feature type="domain" description="AMP-binding enzyme C-terminal" evidence="4">
    <location>
        <begin position="432"/>
        <end position="505"/>
    </location>
</feature>
<dbReference type="InterPro" id="IPR042099">
    <property type="entry name" value="ANL_N_sf"/>
</dbReference>
<keyword evidence="2" id="KW-0436">Ligase</keyword>